<dbReference type="OrthoDB" id="2273864at2759"/>
<dbReference type="GO" id="GO:0003723">
    <property type="term" value="F:RNA binding"/>
    <property type="evidence" value="ECO:0007669"/>
    <property type="project" value="UniProtKB-KW"/>
</dbReference>
<dbReference type="Gene3D" id="1.10.340.70">
    <property type="match status" value="1"/>
</dbReference>
<organism evidence="3 4">
    <name type="scientific">Austropuccinia psidii MF-1</name>
    <dbReference type="NCBI Taxonomy" id="1389203"/>
    <lineage>
        <taxon>Eukaryota</taxon>
        <taxon>Fungi</taxon>
        <taxon>Dikarya</taxon>
        <taxon>Basidiomycota</taxon>
        <taxon>Pucciniomycotina</taxon>
        <taxon>Pucciniomycetes</taxon>
        <taxon>Pucciniales</taxon>
        <taxon>Sphaerophragmiaceae</taxon>
        <taxon>Austropuccinia</taxon>
    </lineage>
</organism>
<dbReference type="PROSITE" id="PS50994">
    <property type="entry name" value="INTEGRASE"/>
    <property type="match status" value="1"/>
</dbReference>
<dbReference type="InterPro" id="IPR012337">
    <property type="entry name" value="RNaseH-like_sf"/>
</dbReference>
<gene>
    <name evidence="3" type="ORF">O181_075495</name>
</gene>
<protein>
    <recommendedName>
        <fullName evidence="2">Integrase catalytic domain-containing protein</fullName>
    </recommendedName>
</protein>
<feature type="domain" description="Integrase catalytic" evidence="2">
    <location>
        <begin position="76"/>
        <end position="177"/>
    </location>
</feature>
<evidence type="ECO:0000259" key="2">
    <source>
        <dbReference type="PROSITE" id="PS50994"/>
    </source>
</evidence>
<dbReference type="Gene3D" id="3.30.420.10">
    <property type="entry name" value="Ribonuclease H-like superfamily/Ribonuclease H"/>
    <property type="match status" value="1"/>
</dbReference>
<dbReference type="PANTHER" id="PTHR37984:SF5">
    <property type="entry name" value="PROTEIN NYNRIN-LIKE"/>
    <property type="match status" value="1"/>
</dbReference>
<dbReference type="InterPro" id="IPR041588">
    <property type="entry name" value="Integrase_H2C2"/>
</dbReference>
<dbReference type="InterPro" id="IPR050951">
    <property type="entry name" value="Retrovirus_Pol_polyprotein"/>
</dbReference>
<name>A0A9Q3IE33_9BASI</name>
<keyword evidence="4" id="KW-1185">Reference proteome</keyword>
<dbReference type="Pfam" id="PF17921">
    <property type="entry name" value="Integrase_H2C2"/>
    <property type="match status" value="1"/>
</dbReference>
<dbReference type="Proteomes" id="UP000765509">
    <property type="component" value="Unassembled WGS sequence"/>
</dbReference>
<dbReference type="PANTHER" id="PTHR37984">
    <property type="entry name" value="PROTEIN CBG26694"/>
    <property type="match status" value="1"/>
</dbReference>
<keyword evidence="1" id="KW-0694">RNA-binding</keyword>
<evidence type="ECO:0000313" key="4">
    <source>
        <dbReference type="Proteomes" id="UP000765509"/>
    </source>
</evidence>
<dbReference type="AlphaFoldDB" id="A0A9Q3IE33"/>
<reference evidence="3" key="1">
    <citation type="submission" date="2021-03" db="EMBL/GenBank/DDBJ databases">
        <title>Draft genome sequence of rust myrtle Austropuccinia psidii MF-1, a brazilian biotype.</title>
        <authorList>
            <person name="Quecine M.C."/>
            <person name="Pachon D.M.R."/>
            <person name="Bonatelli M.L."/>
            <person name="Correr F.H."/>
            <person name="Franceschini L.M."/>
            <person name="Leite T.F."/>
            <person name="Margarido G.R.A."/>
            <person name="Almeida C.A."/>
            <person name="Ferrarezi J.A."/>
            <person name="Labate C.A."/>
        </authorList>
    </citation>
    <scope>NUCLEOTIDE SEQUENCE</scope>
    <source>
        <strain evidence="3">MF-1</strain>
    </source>
</reference>
<sequence length="177" mass="20596">MKAVDRALINFVLKTFHHSHFSGQLSADVTREKVNTCIWWPIWQNNVADYCETCDKCQKRNKSTGKRLGNMIKIHKPRRPWRIFHMDWVTGLPPEGDNSYTACVVIFDSFSKNPIFLPCHKDDTAMDTDLLLWNRVVSWTGILKNIISDRDPKFTSVRCGYETLIKNQVLFLSSKFV</sequence>
<comment type="caution">
    <text evidence="3">The sequence shown here is derived from an EMBL/GenBank/DDBJ whole genome shotgun (WGS) entry which is preliminary data.</text>
</comment>
<evidence type="ECO:0000256" key="1">
    <source>
        <dbReference type="ARBA" id="ARBA00022884"/>
    </source>
</evidence>
<dbReference type="GO" id="GO:0005634">
    <property type="term" value="C:nucleus"/>
    <property type="evidence" value="ECO:0007669"/>
    <property type="project" value="UniProtKB-ARBA"/>
</dbReference>
<dbReference type="EMBL" id="AVOT02040544">
    <property type="protein sequence ID" value="MBW0535780.1"/>
    <property type="molecule type" value="Genomic_DNA"/>
</dbReference>
<proteinExistence type="predicted"/>
<dbReference type="SUPFAM" id="SSF53098">
    <property type="entry name" value="Ribonuclease H-like"/>
    <property type="match status" value="1"/>
</dbReference>
<dbReference type="GO" id="GO:0015074">
    <property type="term" value="P:DNA integration"/>
    <property type="evidence" value="ECO:0007669"/>
    <property type="project" value="InterPro"/>
</dbReference>
<dbReference type="InterPro" id="IPR001584">
    <property type="entry name" value="Integrase_cat-core"/>
</dbReference>
<evidence type="ECO:0000313" key="3">
    <source>
        <dbReference type="EMBL" id="MBW0535780.1"/>
    </source>
</evidence>
<accession>A0A9Q3IE33</accession>
<dbReference type="InterPro" id="IPR036397">
    <property type="entry name" value="RNaseH_sf"/>
</dbReference>